<dbReference type="InterPro" id="IPR011050">
    <property type="entry name" value="Pectin_lyase_fold/virulence"/>
</dbReference>
<dbReference type="Proteomes" id="UP001500325">
    <property type="component" value="Unassembled WGS sequence"/>
</dbReference>
<sequence length="509" mass="55765">MLLLSLLLAATACTGGGAELPAPLPSGPAEISGGTAVDALPEELRIAVPGPPRRPPARICDDAATLDGPGVQPPGSIAVGVDDDLDHLTAANPARSVFWLRSGVHRLKKSVVPKDGNTYIGAPGAIVDGENRLNIAFWEEYFRRSVDDVTLAHLTIQNFTASSEDQGAVYAGTGWTISHSTFRNNGYIALFAGSHNTIRYSCFDSNGQLGVGTYRLDGKPSSDIVVDRNEFRRNNTRRLSECGCAGGMKWWEAQRGSFTNNWVHGNNGPGVWADNNNIDMLFEGNFINDNTGQGIFYEISYNFMIRGNSFVRNALERGARETSNFPMAAVYISEAGGVDVPGFRFATSEIAYNYFEDNWDGVALWESGNRYAGVDGGDATPSYGDRTRWKTQNILVHHNEFRMNKENARCVGRLTCGRNGLFSDWVPVPGPPLVPNTSHDEYQIAVSFKQNNVFQNNMYAGEWLFVAYDQSLTYGWTTWRDPRPDPLGLFTYAAPEPYGFAQDAGSSMS</sequence>
<feature type="domain" description="Right handed beta helix" evidence="1">
    <location>
        <begin position="170"/>
        <end position="314"/>
    </location>
</feature>
<dbReference type="InterPro" id="IPR012334">
    <property type="entry name" value="Pectin_lyas_fold"/>
</dbReference>
<evidence type="ECO:0000313" key="2">
    <source>
        <dbReference type="EMBL" id="GAA4673487.1"/>
    </source>
</evidence>
<dbReference type="Pfam" id="PF13229">
    <property type="entry name" value="Beta_helix"/>
    <property type="match status" value="1"/>
</dbReference>
<dbReference type="InterPro" id="IPR006626">
    <property type="entry name" value="PbH1"/>
</dbReference>
<keyword evidence="3" id="KW-1185">Reference proteome</keyword>
<protein>
    <submittedName>
        <fullName evidence="2">Right-handed parallel beta-helix repeat-containing protein</fullName>
    </submittedName>
</protein>
<dbReference type="Gene3D" id="2.160.20.10">
    <property type="entry name" value="Single-stranded right-handed beta-helix, Pectin lyase-like"/>
    <property type="match status" value="1"/>
</dbReference>
<reference evidence="3" key="1">
    <citation type="journal article" date="2019" name="Int. J. Syst. Evol. Microbiol.">
        <title>The Global Catalogue of Microorganisms (GCM) 10K type strain sequencing project: providing services to taxonomists for standard genome sequencing and annotation.</title>
        <authorList>
            <consortium name="The Broad Institute Genomics Platform"/>
            <consortium name="The Broad Institute Genome Sequencing Center for Infectious Disease"/>
            <person name="Wu L."/>
            <person name="Ma J."/>
        </authorList>
    </citation>
    <scope>NUCLEOTIDE SEQUENCE [LARGE SCALE GENOMIC DNA]</scope>
    <source>
        <strain evidence="3">JCM 18055</strain>
    </source>
</reference>
<name>A0ABP8VY64_9PSEU</name>
<dbReference type="InterPro" id="IPR039448">
    <property type="entry name" value="Beta_helix"/>
</dbReference>
<organism evidence="2 3">
    <name type="scientific">Pseudonocardia yuanmonensis</name>
    <dbReference type="NCBI Taxonomy" id="1095914"/>
    <lineage>
        <taxon>Bacteria</taxon>
        <taxon>Bacillati</taxon>
        <taxon>Actinomycetota</taxon>
        <taxon>Actinomycetes</taxon>
        <taxon>Pseudonocardiales</taxon>
        <taxon>Pseudonocardiaceae</taxon>
        <taxon>Pseudonocardia</taxon>
    </lineage>
</organism>
<evidence type="ECO:0000259" key="1">
    <source>
        <dbReference type="Pfam" id="PF13229"/>
    </source>
</evidence>
<evidence type="ECO:0000313" key="3">
    <source>
        <dbReference type="Proteomes" id="UP001500325"/>
    </source>
</evidence>
<dbReference type="SUPFAM" id="SSF51126">
    <property type="entry name" value="Pectin lyase-like"/>
    <property type="match status" value="1"/>
</dbReference>
<dbReference type="SMART" id="SM00710">
    <property type="entry name" value="PbH1"/>
    <property type="match status" value="5"/>
</dbReference>
<proteinExistence type="predicted"/>
<dbReference type="EMBL" id="BAABIC010000001">
    <property type="protein sequence ID" value="GAA4673487.1"/>
    <property type="molecule type" value="Genomic_DNA"/>
</dbReference>
<comment type="caution">
    <text evidence="2">The sequence shown here is derived from an EMBL/GenBank/DDBJ whole genome shotgun (WGS) entry which is preliminary data.</text>
</comment>
<accession>A0ABP8VY64</accession>
<gene>
    <name evidence="2" type="ORF">GCM10023215_01190</name>
</gene>